<dbReference type="Gene3D" id="3.40.50.300">
    <property type="entry name" value="P-loop containing nucleotide triphosphate hydrolases"/>
    <property type="match status" value="1"/>
</dbReference>
<evidence type="ECO:0000313" key="9">
    <source>
        <dbReference type="Proteomes" id="UP000070444"/>
    </source>
</evidence>
<dbReference type="GO" id="GO:0005737">
    <property type="term" value="C:cytoplasm"/>
    <property type="evidence" value="ECO:0007669"/>
    <property type="project" value="TreeGrafter"/>
</dbReference>
<reference evidence="8 9" key="1">
    <citation type="journal article" date="2015" name="Genome Biol. Evol.">
        <title>Phylogenomic analyses indicate that early fungi evolved digesting cell walls of algal ancestors of land plants.</title>
        <authorList>
            <person name="Chang Y."/>
            <person name="Wang S."/>
            <person name="Sekimoto S."/>
            <person name="Aerts A.L."/>
            <person name="Choi C."/>
            <person name="Clum A."/>
            <person name="LaButti K.M."/>
            <person name="Lindquist E.A."/>
            <person name="Yee Ngan C."/>
            <person name="Ohm R.A."/>
            <person name="Salamov A.A."/>
            <person name="Grigoriev I.V."/>
            <person name="Spatafora J.W."/>
            <person name="Berbee M.L."/>
        </authorList>
    </citation>
    <scope>NUCLEOTIDE SEQUENCE [LARGE SCALE GENOMIC DNA]</scope>
    <source>
        <strain evidence="8 9">NRRL 28638</strain>
    </source>
</reference>
<feature type="binding site" evidence="6">
    <location>
        <position position="324"/>
    </location>
    <ligand>
        <name>GTP</name>
        <dbReference type="ChEBI" id="CHEBI:37565"/>
    </ligand>
</feature>
<dbReference type="SUPFAM" id="SSF47895">
    <property type="entry name" value="Transducin (alpha subunit), insertion domain"/>
    <property type="match status" value="1"/>
</dbReference>
<dbReference type="CDD" id="cd00066">
    <property type="entry name" value="G-alpha"/>
    <property type="match status" value="1"/>
</dbReference>
<dbReference type="EMBL" id="KQ964456">
    <property type="protein sequence ID" value="KXN72267.1"/>
    <property type="molecule type" value="Genomic_DNA"/>
</dbReference>
<keyword evidence="9" id="KW-1185">Reference proteome</keyword>
<sequence length="352" mass="40227">MGCGQSSDRQGEAVSRNIEEQLKKDREVYKNELKLLILGCGESGKSTIVKQMTLIHGKGYTDEQKLSFKECIFSNTIVSIQVILQAMEALEIVLNDDANAVHRDVILNFDQVLDCDCLPPEVIKAIQELWKDSGVQHCYSRSREYQLNDSAEYLFNSVERFAKADYIPTDQDILRARMKTLGVQESLFQVGKVTYRMVDVGGQRSERKKWIHCFENVSAVIFMSAISEFDQTLQEDTPVNRMTEAYTLFDSICNLRWFANVSSILFLNKTDLLKKKLEKTQLKDWCPDYEGDNSYDSCAEYFKGKFIALNRNQAKHVYVHFTCATDTTQVKFVMSAVNDIIVKANLKDCGLV</sequence>
<gene>
    <name evidence="8" type="ORF">CONCODRAFT_16275</name>
</gene>
<keyword evidence="4 6" id="KW-0342">GTP-binding</keyword>
<dbReference type="GO" id="GO:0031683">
    <property type="term" value="F:G-protein beta/gamma-subunit complex binding"/>
    <property type="evidence" value="ECO:0007669"/>
    <property type="project" value="InterPro"/>
</dbReference>
<dbReference type="OMA" id="MRIIHDV"/>
<organism evidence="8 9">
    <name type="scientific">Conidiobolus coronatus (strain ATCC 28846 / CBS 209.66 / NRRL 28638)</name>
    <name type="common">Delacroixia coronata</name>
    <dbReference type="NCBI Taxonomy" id="796925"/>
    <lineage>
        <taxon>Eukaryota</taxon>
        <taxon>Fungi</taxon>
        <taxon>Fungi incertae sedis</taxon>
        <taxon>Zoopagomycota</taxon>
        <taxon>Entomophthoromycotina</taxon>
        <taxon>Entomophthoromycetes</taxon>
        <taxon>Entomophthorales</taxon>
        <taxon>Ancylistaceae</taxon>
        <taxon>Conidiobolus</taxon>
    </lineage>
</organism>
<dbReference type="PRINTS" id="PR00318">
    <property type="entry name" value="GPROTEINA"/>
</dbReference>
<keyword evidence="5" id="KW-0807">Transducer</keyword>
<dbReference type="GO" id="GO:0005834">
    <property type="term" value="C:heterotrimeric G-protein complex"/>
    <property type="evidence" value="ECO:0007669"/>
    <property type="project" value="InterPro"/>
</dbReference>
<evidence type="ECO:0000256" key="4">
    <source>
        <dbReference type="ARBA" id="ARBA00023134"/>
    </source>
</evidence>
<keyword evidence="3 7" id="KW-0460">Magnesium</keyword>
<feature type="binding site" evidence="6">
    <location>
        <begin position="199"/>
        <end position="203"/>
    </location>
    <ligand>
        <name>GTP</name>
        <dbReference type="ChEBI" id="CHEBI:37565"/>
    </ligand>
</feature>
<name>A0A137PB77_CONC2</name>
<dbReference type="PANTHER" id="PTHR10218">
    <property type="entry name" value="GTP-BINDING PROTEIN ALPHA SUBUNIT"/>
    <property type="match status" value="1"/>
</dbReference>
<evidence type="ECO:0000256" key="7">
    <source>
        <dbReference type="PIRSR" id="PIRSR601019-2"/>
    </source>
</evidence>
<dbReference type="Pfam" id="PF00503">
    <property type="entry name" value="G-alpha"/>
    <property type="match status" value="1"/>
</dbReference>
<dbReference type="GO" id="GO:0000750">
    <property type="term" value="P:pheromone-dependent signal transduction involved in conjugation with cellular fusion"/>
    <property type="evidence" value="ECO:0007669"/>
    <property type="project" value="TreeGrafter"/>
</dbReference>
<dbReference type="GO" id="GO:0003924">
    <property type="term" value="F:GTPase activity"/>
    <property type="evidence" value="ECO:0007669"/>
    <property type="project" value="InterPro"/>
</dbReference>
<evidence type="ECO:0000313" key="8">
    <source>
        <dbReference type="EMBL" id="KXN72267.1"/>
    </source>
</evidence>
<keyword evidence="1 7" id="KW-0479">Metal-binding</keyword>
<evidence type="ECO:0000256" key="1">
    <source>
        <dbReference type="ARBA" id="ARBA00022723"/>
    </source>
</evidence>
<dbReference type="InterPro" id="IPR011025">
    <property type="entry name" value="GproteinA_insert"/>
</dbReference>
<dbReference type="AlphaFoldDB" id="A0A137PB77"/>
<dbReference type="InterPro" id="IPR001019">
    <property type="entry name" value="Gprotein_alpha_su"/>
</dbReference>
<dbReference type="GO" id="GO:0005525">
    <property type="term" value="F:GTP binding"/>
    <property type="evidence" value="ECO:0007669"/>
    <property type="project" value="UniProtKB-KW"/>
</dbReference>
<evidence type="ECO:0000256" key="6">
    <source>
        <dbReference type="PIRSR" id="PIRSR601019-1"/>
    </source>
</evidence>
<dbReference type="GO" id="GO:0001664">
    <property type="term" value="F:G protein-coupled receptor binding"/>
    <property type="evidence" value="ECO:0007669"/>
    <property type="project" value="InterPro"/>
</dbReference>
<dbReference type="PRINTS" id="PR01241">
    <property type="entry name" value="GPROTEINAFNG"/>
</dbReference>
<dbReference type="InterPro" id="IPR002975">
    <property type="entry name" value="Fungi_Gprotein_alpha"/>
</dbReference>
<evidence type="ECO:0000256" key="5">
    <source>
        <dbReference type="ARBA" id="ARBA00023224"/>
    </source>
</evidence>
<dbReference type="PROSITE" id="PS51882">
    <property type="entry name" value="G_ALPHA"/>
    <property type="match status" value="1"/>
</dbReference>
<feature type="binding site" evidence="6">
    <location>
        <begin position="174"/>
        <end position="180"/>
    </location>
    <ligand>
        <name>GTP</name>
        <dbReference type="ChEBI" id="CHEBI:37565"/>
    </ligand>
</feature>
<dbReference type="SUPFAM" id="SSF52540">
    <property type="entry name" value="P-loop containing nucleoside triphosphate hydrolases"/>
    <property type="match status" value="1"/>
</dbReference>
<evidence type="ECO:0000256" key="2">
    <source>
        <dbReference type="ARBA" id="ARBA00022741"/>
    </source>
</evidence>
<feature type="binding site" evidence="7">
    <location>
        <position position="46"/>
    </location>
    <ligand>
        <name>Mg(2+)</name>
        <dbReference type="ChEBI" id="CHEBI:18420"/>
    </ligand>
</feature>
<dbReference type="Proteomes" id="UP000070444">
    <property type="component" value="Unassembled WGS sequence"/>
</dbReference>
<dbReference type="SMART" id="SM00275">
    <property type="entry name" value="G_alpha"/>
    <property type="match status" value="1"/>
</dbReference>
<dbReference type="GO" id="GO:0046872">
    <property type="term" value="F:metal ion binding"/>
    <property type="evidence" value="ECO:0007669"/>
    <property type="project" value="UniProtKB-KW"/>
</dbReference>
<dbReference type="FunFam" id="1.10.400.10:FF:000002">
    <property type="entry name" value="guanine nucleotide-binding protein G(Q) subunit alpha"/>
    <property type="match status" value="1"/>
</dbReference>
<dbReference type="STRING" id="796925.A0A137PB77"/>
<dbReference type="FunFam" id="3.40.50.300:FF:002307">
    <property type="entry name" value="Guanine nucleotide-binding protein G(k) subunit alpha"/>
    <property type="match status" value="1"/>
</dbReference>
<keyword evidence="2 6" id="KW-0547">Nucleotide-binding</keyword>
<dbReference type="GO" id="GO:0007186">
    <property type="term" value="P:G protein-coupled receptor signaling pathway"/>
    <property type="evidence" value="ECO:0007669"/>
    <property type="project" value="InterPro"/>
</dbReference>
<dbReference type="InterPro" id="IPR027417">
    <property type="entry name" value="P-loop_NTPase"/>
</dbReference>
<accession>A0A137PB77</accession>
<feature type="binding site" evidence="6">
    <location>
        <begin position="42"/>
        <end position="47"/>
    </location>
    <ligand>
        <name>GTP</name>
        <dbReference type="ChEBI" id="CHEBI:37565"/>
    </ligand>
</feature>
<protein>
    <submittedName>
        <fullName evidence="8">Guanine nucleotide-binding protein alpha-1 subunit</fullName>
    </submittedName>
</protein>
<feature type="binding site" evidence="6">
    <location>
        <begin position="149"/>
        <end position="150"/>
    </location>
    <ligand>
        <name>GTP</name>
        <dbReference type="ChEBI" id="CHEBI:37565"/>
    </ligand>
</feature>
<proteinExistence type="predicted"/>
<feature type="binding site" evidence="6">
    <location>
        <begin position="268"/>
        <end position="271"/>
    </location>
    <ligand>
        <name>GTP</name>
        <dbReference type="ChEBI" id="CHEBI:37565"/>
    </ligand>
</feature>
<dbReference type="Gene3D" id="1.10.400.10">
    <property type="entry name" value="GI Alpha 1, domain 2-like"/>
    <property type="match status" value="1"/>
</dbReference>
<evidence type="ECO:0000256" key="3">
    <source>
        <dbReference type="ARBA" id="ARBA00022842"/>
    </source>
</evidence>
<dbReference type="PANTHER" id="PTHR10218:SF302">
    <property type="entry name" value="GUANINE NUCLEOTIDE-BINDING PROTEIN ALPHA-5 SUBUNIT"/>
    <property type="match status" value="1"/>
</dbReference>
<feature type="binding site" evidence="7">
    <location>
        <position position="180"/>
    </location>
    <ligand>
        <name>Mg(2+)</name>
        <dbReference type="ChEBI" id="CHEBI:18420"/>
    </ligand>
</feature>
<dbReference type="OrthoDB" id="5817230at2759"/>